<evidence type="ECO:0000256" key="2">
    <source>
        <dbReference type="ARBA" id="ARBA00022692"/>
    </source>
</evidence>
<evidence type="ECO:0000259" key="6">
    <source>
        <dbReference type="Pfam" id="PF06271"/>
    </source>
</evidence>
<dbReference type="InterPro" id="IPR010432">
    <property type="entry name" value="RDD"/>
</dbReference>
<keyword evidence="4 5" id="KW-0472">Membrane</keyword>
<keyword evidence="2 5" id="KW-0812">Transmembrane</keyword>
<dbReference type="Proteomes" id="UP001194714">
    <property type="component" value="Unassembled WGS sequence"/>
</dbReference>
<proteinExistence type="predicted"/>
<gene>
    <name evidence="7" type="ORF">NEPTK9_001254</name>
</gene>
<dbReference type="Pfam" id="PF06271">
    <property type="entry name" value="RDD"/>
    <property type="match status" value="1"/>
</dbReference>
<evidence type="ECO:0000313" key="7">
    <source>
        <dbReference type="EMBL" id="MBF5059738.1"/>
    </source>
</evidence>
<comment type="subcellular location">
    <subcellularLocation>
        <location evidence="1">Membrane</location>
        <topology evidence="1">Multi-pass membrane protein</topology>
    </subcellularLocation>
</comment>
<keyword evidence="8" id="KW-1185">Reference proteome</keyword>
<evidence type="ECO:0000256" key="1">
    <source>
        <dbReference type="ARBA" id="ARBA00004141"/>
    </source>
</evidence>
<feature type="transmembrane region" description="Helical" evidence="5">
    <location>
        <begin position="150"/>
        <end position="174"/>
    </location>
</feature>
<organism evidence="7 8">
    <name type="scientific">Candidatus Neptunichlamydia vexilliferae</name>
    <dbReference type="NCBI Taxonomy" id="1651774"/>
    <lineage>
        <taxon>Bacteria</taxon>
        <taxon>Pseudomonadati</taxon>
        <taxon>Chlamydiota</taxon>
        <taxon>Chlamydiia</taxon>
        <taxon>Parachlamydiales</taxon>
        <taxon>Simkaniaceae</taxon>
        <taxon>Candidatus Neptunichlamydia</taxon>
    </lineage>
</organism>
<protein>
    <recommendedName>
        <fullName evidence="6">RDD domain-containing protein</fullName>
    </recommendedName>
</protein>
<comment type="caution">
    <text evidence="7">The sequence shown here is derived from an EMBL/GenBank/DDBJ whole genome shotgun (WGS) entry which is preliminary data.</text>
</comment>
<name>A0ABS0B023_9BACT</name>
<accession>A0ABS0B023</accession>
<feature type="transmembrane region" description="Helical" evidence="5">
    <location>
        <begin position="195"/>
        <end position="214"/>
    </location>
</feature>
<keyword evidence="3 5" id="KW-1133">Transmembrane helix</keyword>
<evidence type="ECO:0000256" key="4">
    <source>
        <dbReference type="ARBA" id="ARBA00023136"/>
    </source>
</evidence>
<sequence>MLDQGAIEPTTKVWTESLGGWQAISDLEHFNMATLDETPTVTVEKQVEYARETDEVGVRPHPWVRFWARMIDYSLFFLVLAFLIGVFDIGLGAVGSFSGMVALFLWTFIEAFFLSTVGATPGKWTLKVTVRDDNHHRLSFSEALNRSFSVWWLGMGTGLPIISLVTMIVAAVKLNNTGKTTWDRRRDVRVFHGDIGIVRTLVVILYFLCYAWAISWGQMQMMNVPQ</sequence>
<reference evidence="7 8" key="1">
    <citation type="submission" date="2020-01" db="EMBL/GenBank/DDBJ databases">
        <title>Draft genome sequence of Cand. Neptunochlamydia vexilliferae K9.</title>
        <authorList>
            <person name="Schulz F."/>
            <person name="Koestlbacher S."/>
            <person name="Wascher F."/>
            <person name="Pizzetti I."/>
            <person name="Horn M."/>
        </authorList>
    </citation>
    <scope>NUCLEOTIDE SEQUENCE [LARGE SCALE GENOMIC DNA]</scope>
    <source>
        <strain evidence="7 8">K9</strain>
    </source>
</reference>
<feature type="domain" description="RDD" evidence="6">
    <location>
        <begin position="60"/>
        <end position="184"/>
    </location>
</feature>
<evidence type="ECO:0000256" key="5">
    <source>
        <dbReference type="SAM" id="Phobius"/>
    </source>
</evidence>
<dbReference type="EMBL" id="JAAEJV010000038">
    <property type="protein sequence ID" value="MBF5059738.1"/>
    <property type="molecule type" value="Genomic_DNA"/>
</dbReference>
<feature type="transmembrane region" description="Helical" evidence="5">
    <location>
        <begin position="75"/>
        <end position="108"/>
    </location>
</feature>
<evidence type="ECO:0000313" key="8">
    <source>
        <dbReference type="Proteomes" id="UP001194714"/>
    </source>
</evidence>
<evidence type="ECO:0000256" key="3">
    <source>
        <dbReference type="ARBA" id="ARBA00022989"/>
    </source>
</evidence>